<sequence length="132" mass="14555">MLFVLILFPLGSKGGASSGKTPAKRKSNTKGQTRLQEEDEEQPSSVEASPIPSEQEQQEEPRGSQQTKRKRKDVLDEEPTDGEENSEDEFQESHSVKASSQASWVASQPKTKHSANHSRISYGSKAKDASRL</sequence>
<comment type="caution">
    <text evidence="3">The sequence shown here is derived from an EMBL/GenBank/DDBJ whole genome shotgun (WGS) entry which is preliminary data.</text>
</comment>
<keyword evidence="2" id="KW-0732">Signal</keyword>
<accession>A0A6S7LUN4</accession>
<dbReference type="AlphaFoldDB" id="A0A6S7LUN4"/>
<reference evidence="3" key="1">
    <citation type="submission" date="2020-04" db="EMBL/GenBank/DDBJ databases">
        <authorList>
            <person name="Alioto T."/>
            <person name="Alioto T."/>
            <person name="Gomez Garrido J."/>
        </authorList>
    </citation>
    <scope>NUCLEOTIDE SEQUENCE</scope>
    <source>
        <strain evidence="3">A484AB</strain>
    </source>
</reference>
<gene>
    <name evidence="3" type="ORF">PACLA_8A089256</name>
</gene>
<evidence type="ECO:0000313" key="4">
    <source>
        <dbReference type="Proteomes" id="UP001152795"/>
    </source>
</evidence>
<feature type="compositionally biased region" description="Acidic residues" evidence="1">
    <location>
        <begin position="75"/>
        <end position="90"/>
    </location>
</feature>
<feature type="signal peptide" evidence="2">
    <location>
        <begin position="1"/>
        <end position="18"/>
    </location>
</feature>
<feature type="compositionally biased region" description="Polar residues" evidence="1">
    <location>
        <begin position="96"/>
        <end position="109"/>
    </location>
</feature>
<feature type="non-terminal residue" evidence="3">
    <location>
        <position position="1"/>
    </location>
</feature>
<feature type="region of interest" description="Disordered" evidence="1">
    <location>
        <begin position="8"/>
        <end position="132"/>
    </location>
</feature>
<dbReference type="EMBL" id="CACRXK020034968">
    <property type="protein sequence ID" value="CAB4044439.1"/>
    <property type="molecule type" value="Genomic_DNA"/>
</dbReference>
<organism evidence="3 4">
    <name type="scientific">Paramuricea clavata</name>
    <name type="common">Red gorgonian</name>
    <name type="synonym">Violescent sea-whip</name>
    <dbReference type="NCBI Taxonomy" id="317549"/>
    <lineage>
        <taxon>Eukaryota</taxon>
        <taxon>Metazoa</taxon>
        <taxon>Cnidaria</taxon>
        <taxon>Anthozoa</taxon>
        <taxon>Octocorallia</taxon>
        <taxon>Malacalcyonacea</taxon>
        <taxon>Plexauridae</taxon>
        <taxon>Paramuricea</taxon>
    </lineage>
</organism>
<evidence type="ECO:0000256" key="1">
    <source>
        <dbReference type="SAM" id="MobiDB-lite"/>
    </source>
</evidence>
<protein>
    <submittedName>
        <fullName evidence="3">Uncharacterized protein</fullName>
    </submittedName>
</protein>
<name>A0A6S7LUN4_PARCT</name>
<proteinExistence type="predicted"/>
<evidence type="ECO:0000313" key="3">
    <source>
        <dbReference type="EMBL" id="CAB4044439.1"/>
    </source>
</evidence>
<feature type="chain" id="PRO_5043523456" evidence="2">
    <location>
        <begin position="19"/>
        <end position="132"/>
    </location>
</feature>
<evidence type="ECO:0000256" key="2">
    <source>
        <dbReference type="SAM" id="SignalP"/>
    </source>
</evidence>
<keyword evidence="4" id="KW-1185">Reference proteome</keyword>
<dbReference type="Proteomes" id="UP001152795">
    <property type="component" value="Unassembled WGS sequence"/>
</dbReference>